<dbReference type="EMBL" id="MGAQ01000010">
    <property type="protein sequence ID" value="OGK50892.1"/>
    <property type="molecule type" value="Genomic_DNA"/>
</dbReference>
<dbReference type="GO" id="GO:0016020">
    <property type="term" value="C:membrane"/>
    <property type="evidence" value="ECO:0007669"/>
    <property type="project" value="UniProtKB-SubCell"/>
</dbReference>
<dbReference type="PANTHER" id="PTHR37422">
    <property type="entry name" value="TEICHURONIC ACID BIOSYNTHESIS PROTEIN TUAE"/>
    <property type="match status" value="1"/>
</dbReference>
<feature type="transmembrane region" description="Helical" evidence="6">
    <location>
        <begin position="126"/>
        <end position="143"/>
    </location>
</feature>
<dbReference type="AlphaFoldDB" id="A0A1F7J5M0"/>
<protein>
    <recommendedName>
        <fullName evidence="7">O-antigen ligase-related domain-containing protein</fullName>
    </recommendedName>
</protein>
<feature type="transmembrane region" description="Helical" evidence="6">
    <location>
        <begin position="96"/>
        <end position="119"/>
    </location>
</feature>
<evidence type="ECO:0000256" key="3">
    <source>
        <dbReference type="ARBA" id="ARBA00022989"/>
    </source>
</evidence>
<dbReference type="Gene3D" id="1.25.40.10">
    <property type="entry name" value="Tetratricopeptide repeat domain"/>
    <property type="match status" value="1"/>
</dbReference>
<feature type="transmembrane region" description="Helical" evidence="6">
    <location>
        <begin position="65"/>
        <end position="84"/>
    </location>
</feature>
<evidence type="ECO:0000256" key="6">
    <source>
        <dbReference type="SAM" id="Phobius"/>
    </source>
</evidence>
<feature type="transmembrane region" description="Helical" evidence="6">
    <location>
        <begin position="376"/>
        <end position="399"/>
    </location>
</feature>
<comment type="subcellular location">
    <subcellularLocation>
        <location evidence="1">Membrane</location>
        <topology evidence="1">Multi-pass membrane protein</topology>
    </subcellularLocation>
</comment>
<evidence type="ECO:0000313" key="9">
    <source>
        <dbReference type="Proteomes" id="UP000178558"/>
    </source>
</evidence>
<feature type="transmembrane region" description="Helical" evidence="6">
    <location>
        <begin position="183"/>
        <end position="203"/>
    </location>
</feature>
<keyword evidence="4 6" id="KW-0472">Membrane</keyword>
<evidence type="ECO:0000256" key="1">
    <source>
        <dbReference type="ARBA" id="ARBA00004141"/>
    </source>
</evidence>
<feature type="transmembrane region" description="Helical" evidence="6">
    <location>
        <begin position="487"/>
        <end position="509"/>
    </location>
</feature>
<feature type="transmembrane region" description="Helical" evidence="6">
    <location>
        <begin position="426"/>
        <end position="444"/>
    </location>
</feature>
<feature type="transmembrane region" description="Helical" evidence="6">
    <location>
        <begin position="450"/>
        <end position="467"/>
    </location>
</feature>
<proteinExistence type="predicted"/>
<gene>
    <name evidence="8" type="ORF">A3B50_01285</name>
</gene>
<organism evidence="8 9">
    <name type="scientific">Candidatus Roizmanbacteria bacterium RIFCSPLOWO2_01_FULL_40_42</name>
    <dbReference type="NCBI Taxonomy" id="1802066"/>
    <lineage>
        <taxon>Bacteria</taxon>
        <taxon>Candidatus Roizmaniibacteriota</taxon>
    </lineage>
</organism>
<evidence type="ECO:0000313" key="8">
    <source>
        <dbReference type="EMBL" id="OGK50892.1"/>
    </source>
</evidence>
<feature type="repeat" description="TPR" evidence="5">
    <location>
        <begin position="676"/>
        <end position="709"/>
    </location>
</feature>
<dbReference type="InterPro" id="IPR007016">
    <property type="entry name" value="O-antigen_ligase-rel_domated"/>
</dbReference>
<comment type="caution">
    <text evidence="8">The sequence shown here is derived from an EMBL/GenBank/DDBJ whole genome shotgun (WGS) entry which is preliminary data.</text>
</comment>
<dbReference type="Pfam" id="PF04932">
    <property type="entry name" value="Wzy_C"/>
    <property type="match status" value="1"/>
</dbReference>
<keyword evidence="5" id="KW-0802">TPR repeat</keyword>
<reference evidence="8 9" key="1">
    <citation type="journal article" date="2016" name="Nat. Commun.">
        <title>Thousands of microbial genomes shed light on interconnected biogeochemical processes in an aquifer system.</title>
        <authorList>
            <person name="Anantharaman K."/>
            <person name="Brown C.T."/>
            <person name="Hug L.A."/>
            <person name="Sharon I."/>
            <person name="Castelle C.J."/>
            <person name="Probst A.J."/>
            <person name="Thomas B.C."/>
            <person name="Singh A."/>
            <person name="Wilkins M.J."/>
            <person name="Karaoz U."/>
            <person name="Brodie E.L."/>
            <person name="Williams K.H."/>
            <person name="Hubbard S.S."/>
            <person name="Banfield J.F."/>
        </authorList>
    </citation>
    <scope>NUCLEOTIDE SEQUENCE [LARGE SCALE GENOMIC DNA]</scope>
</reference>
<keyword evidence="2 6" id="KW-0812">Transmembrane</keyword>
<dbReference type="PANTHER" id="PTHR37422:SF13">
    <property type="entry name" value="LIPOPOLYSACCHARIDE BIOSYNTHESIS PROTEIN PA4999-RELATED"/>
    <property type="match status" value="1"/>
</dbReference>
<dbReference type="InterPro" id="IPR011990">
    <property type="entry name" value="TPR-like_helical_dom_sf"/>
</dbReference>
<feature type="transmembrane region" description="Helical" evidence="6">
    <location>
        <begin position="237"/>
        <end position="256"/>
    </location>
</feature>
<keyword evidence="3 6" id="KW-1133">Transmembrane helix</keyword>
<feature type="transmembrane region" description="Helical" evidence="6">
    <location>
        <begin position="36"/>
        <end position="53"/>
    </location>
</feature>
<dbReference type="InterPro" id="IPR019734">
    <property type="entry name" value="TPR_rpt"/>
</dbReference>
<dbReference type="InterPro" id="IPR051533">
    <property type="entry name" value="WaaL-like"/>
</dbReference>
<dbReference type="SMART" id="SM00028">
    <property type="entry name" value="TPR"/>
    <property type="match status" value="2"/>
</dbReference>
<name>A0A1F7J5M0_9BACT</name>
<dbReference type="Pfam" id="PF14559">
    <property type="entry name" value="TPR_19"/>
    <property type="match status" value="1"/>
</dbReference>
<feature type="domain" description="O-antigen ligase-related" evidence="7">
    <location>
        <begin position="220"/>
        <end position="392"/>
    </location>
</feature>
<dbReference type="PROSITE" id="PS50005">
    <property type="entry name" value="TPR"/>
    <property type="match status" value="1"/>
</dbReference>
<sequence>MLSRFIRFVYYSLFFSVPLLVSSATSELFEFNKMMFIYLAAVVVLILWALKSLREKKIILRKTYLDLPLALFFLSQLISTITSIDRQTSFLGYYGRFNGGLLSLVAYIVLFYGLVTFFSFKDVKKFLKISIISSILVILWGLPGKLGYDLSCLVFTGQFNNSCWTDQFRPHERMFSTLGQPNWLGAHLAINFFFGLFFYIESWFEAKKEFTRKQIFYNAYLLLVVASLLFTRSRSSYLGLGVGVLVFFILSAPVFLKFSADLKKKTKKAVLIVIVPSLIFLLLFKTGIPKIDNLFSWPNSSQQNTKQKSITTSEDVTESLDIRKIVWKGAVDLGLKNPLFGTGVETFAYSYYLVRPKEHNLTSEWDYLYNKAHNEYLNYFATTGFIGLVAYFFLLFSFFKNAGMVVFSRSKSITFNKYKSEDETYGLQKALFAAWCTILVTNFFGFSTTTINVFFYLIPGLFLLVSIQDKTQPAFFREKKVDLNPRVSHIVLGLISVFSLGWLLLYYIADIQYASAGAYAQSGDYQKSTELYNHAVQLHYEHVYEDKLSYSFANMAFLAAYQKEQKTANELMKLADAHNIRTLNASPQNPLYWKTRGKNYYLFYQITLDGKHLKKGIEALEQDQRLSPTDPKVPYTIAVFNSLLEDEAKDPIQKQDFQNKALFYAIQATQLKPDFRDAYFLQGQLYKKYGNGKEAEAIFQEILKKDPDDREVKEEYLNLEKDLKE</sequence>
<evidence type="ECO:0000256" key="4">
    <source>
        <dbReference type="ARBA" id="ARBA00023136"/>
    </source>
</evidence>
<feature type="transmembrane region" description="Helical" evidence="6">
    <location>
        <begin position="215"/>
        <end position="231"/>
    </location>
</feature>
<evidence type="ECO:0000256" key="5">
    <source>
        <dbReference type="PROSITE-ProRule" id="PRU00339"/>
    </source>
</evidence>
<accession>A0A1F7J5M0</accession>
<feature type="transmembrane region" description="Helical" evidence="6">
    <location>
        <begin position="268"/>
        <end position="288"/>
    </location>
</feature>
<dbReference type="Proteomes" id="UP000178558">
    <property type="component" value="Unassembled WGS sequence"/>
</dbReference>
<dbReference type="SUPFAM" id="SSF48452">
    <property type="entry name" value="TPR-like"/>
    <property type="match status" value="1"/>
</dbReference>
<evidence type="ECO:0000259" key="7">
    <source>
        <dbReference type="Pfam" id="PF04932"/>
    </source>
</evidence>
<evidence type="ECO:0000256" key="2">
    <source>
        <dbReference type="ARBA" id="ARBA00022692"/>
    </source>
</evidence>